<dbReference type="EMBL" id="JAWCUI010000109">
    <property type="protein sequence ID" value="KAL1887780.1"/>
    <property type="molecule type" value="Genomic_DNA"/>
</dbReference>
<name>A0ABR3YID6_9PEZI</name>
<keyword evidence="3" id="KW-1185">Reference proteome</keyword>
<proteinExistence type="predicted"/>
<evidence type="ECO:0000313" key="3">
    <source>
        <dbReference type="Proteomes" id="UP001583186"/>
    </source>
</evidence>
<accession>A0ABR3YID6</accession>
<feature type="compositionally biased region" description="Basic and acidic residues" evidence="1">
    <location>
        <begin position="28"/>
        <end position="51"/>
    </location>
</feature>
<organism evidence="2 3">
    <name type="scientific">Sporothrix stenoceras</name>
    <dbReference type="NCBI Taxonomy" id="5173"/>
    <lineage>
        <taxon>Eukaryota</taxon>
        <taxon>Fungi</taxon>
        <taxon>Dikarya</taxon>
        <taxon>Ascomycota</taxon>
        <taxon>Pezizomycotina</taxon>
        <taxon>Sordariomycetes</taxon>
        <taxon>Sordariomycetidae</taxon>
        <taxon>Ophiostomatales</taxon>
        <taxon>Ophiostomataceae</taxon>
        <taxon>Sporothrix</taxon>
    </lineage>
</organism>
<evidence type="ECO:0000256" key="1">
    <source>
        <dbReference type="SAM" id="MobiDB-lite"/>
    </source>
</evidence>
<feature type="compositionally biased region" description="Acidic residues" evidence="1">
    <location>
        <begin position="15"/>
        <end position="25"/>
    </location>
</feature>
<gene>
    <name evidence="2" type="ORF">Sste5346_010019</name>
</gene>
<reference evidence="2 3" key="1">
    <citation type="journal article" date="2024" name="IMA Fungus">
        <title>IMA Genome - F19 : A genome assembly and annotation guide to empower mycologists, including annotated draft genome sequences of Ceratocystis pirilliformis, Diaporthe australafricana, Fusarium ophioides, Paecilomyces lecythidis, and Sporothrix stenoceras.</title>
        <authorList>
            <person name="Aylward J."/>
            <person name="Wilson A.M."/>
            <person name="Visagie C.M."/>
            <person name="Spraker J."/>
            <person name="Barnes I."/>
            <person name="Buitendag C."/>
            <person name="Ceriani C."/>
            <person name="Del Mar Angel L."/>
            <person name="du Plessis D."/>
            <person name="Fuchs T."/>
            <person name="Gasser K."/>
            <person name="Kramer D."/>
            <person name="Li W."/>
            <person name="Munsamy K."/>
            <person name="Piso A."/>
            <person name="Price J.L."/>
            <person name="Sonnekus B."/>
            <person name="Thomas C."/>
            <person name="van der Nest A."/>
            <person name="van Dijk A."/>
            <person name="van Heerden A."/>
            <person name="van Vuuren N."/>
            <person name="Yilmaz N."/>
            <person name="Duong T.A."/>
            <person name="van der Merwe N.A."/>
            <person name="Wingfield M.J."/>
            <person name="Wingfield B.D."/>
        </authorList>
    </citation>
    <scope>NUCLEOTIDE SEQUENCE [LARGE SCALE GENOMIC DNA]</scope>
    <source>
        <strain evidence="2 3">CMW 5346</strain>
    </source>
</reference>
<comment type="caution">
    <text evidence="2">The sequence shown here is derived from an EMBL/GenBank/DDBJ whole genome shotgun (WGS) entry which is preliminary data.</text>
</comment>
<sequence>MSQPNCNPDSRGEPDSDEYFTDEFGEVITRREQREREAEEKRQDQERRDKIRDREQNRVEWLQNTNPVAFTISQDVYERASKHPESLTADDRALLLSRGDIQGRALVDAKGLLTQAERYRILGWPSPDEVTKNIRAATKDMETPLSTPLELVEKAERDGVSSLPQKAVLLVANKFQEGDEVELVLGTAKELDVNSLDIPGNNEAANLALQAEGLDLMKLGIIMMHHADGSLNKMDKTLAEAQGQPAAPLPLFQLMLTALQSGTPFDFGHPEQLLGAGAPGGSEPQMPGSFPRESEPEHSVTPKHIIQQEFLHKKQSPVPDADKYDTPPLPGPVQTFRVIDELADMIIGVKQDHDKGHINSEQFGRALNCIVDSMRGLSLRFKLSQEVDIPKREVQSEKMRQRRRICTPVPPFQFIPNPFGLRLSHDGRKLSQATKDSVLGDLPPHANQVPPWSPWSPDLPLRGMLKPLFIPAPSLEQLVAAVNEWTTKEEEARKKDIAEGREPPPFHETPPFWPSGYPQKRNFNMYLESVTETKEAQEWPEGDVNYASVKWDAMPASEHAVYDKLCEERRRMAWMDSLNKYTNVTGYWK</sequence>
<evidence type="ECO:0000313" key="2">
    <source>
        <dbReference type="EMBL" id="KAL1887780.1"/>
    </source>
</evidence>
<feature type="region of interest" description="Disordered" evidence="1">
    <location>
        <begin position="276"/>
        <end position="297"/>
    </location>
</feature>
<protein>
    <submittedName>
        <fullName evidence="2">Uncharacterized protein</fullName>
    </submittedName>
</protein>
<dbReference type="Proteomes" id="UP001583186">
    <property type="component" value="Unassembled WGS sequence"/>
</dbReference>
<feature type="region of interest" description="Disordered" evidence="1">
    <location>
        <begin position="1"/>
        <end position="51"/>
    </location>
</feature>